<gene>
    <name evidence="2" type="ORF">H7U22_16120</name>
</gene>
<accession>A0ABR7KV13</accession>
<evidence type="ECO:0000313" key="3">
    <source>
        <dbReference type="Proteomes" id="UP000652755"/>
    </source>
</evidence>
<dbReference type="Proteomes" id="UP000652755">
    <property type="component" value="Unassembled WGS sequence"/>
</dbReference>
<feature type="signal peptide" evidence="1">
    <location>
        <begin position="1"/>
        <end position="21"/>
    </location>
</feature>
<keyword evidence="3" id="KW-1185">Reference proteome</keyword>
<reference evidence="2 3" key="1">
    <citation type="submission" date="2020-08" db="EMBL/GenBank/DDBJ databases">
        <authorList>
            <person name="Sun Q."/>
            <person name="Inoue M."/>
        </authorList>
    </citation>
    <scope>NUCLEOTIDE SEQUENCE [LARGE SCALE GENOMIC DNA]</scope>
    <source>
        <strain evidence="2 3">CCM 8938</strain>
    </source>
</reference>
<evidence type="ECO:0000313" key="2">
    <source>
        <dbReference type="EMBL" id="MBC6111949.1"/>
    </source>
</evidence>
<protein>
    <submittedName>
        <fullName evidence="2">Uncharacterized protein</fullName>
    </submittedName>
</protein>
<sequence>MTKFLRLIFLLGILIGGASKANSQTVDTLIQHIRKLQATVQNRRLNTGEMTSSSVHMMPIGVLGKSSGQGVPLILIDDVTLYPTYAEFRAYAVFSLPGSKDSIYFATVNPIKMTYSGGVLGTARIDLVKDKKIEMMGKEAEFTILKGKSYVEFDCKGFKRAGLGVSVNMPKKLVPEDAYGNQLTDQRVKGYFSVEFSDFNDILASISIDPFQVSGVKGITFTVTDAIVDLSDLNNATNMAFPKDYEKDYLDGVDVSLWRGFYVRNVSVKLPPEIKDRSKNGRREFQAKNVLIDNHGFSGEIIAKNLISLENGDLGGWNYSVDSIYVNLRANQLTGAGIAGGLNIPISGDTTKLAYKAIFKPSEEYLFNVATTKDMSFDIFKAANVKLKKGSFIEVSLREKKFEVLANLSGSLSIGANLSGDKNETKEGNKFSTGTLGFEQLVISTRAPFIHSGTFSLDVTVKIGTFTGSISNVKIVKKDDNRGLGFDLKIGLLNSKDANSGFSADASLMILGKVVVGADESQHYQYVTTQFNRVHVEINQGNFYLDGELNFFKEDETFGSGFKGKIIAGITAGIDVKLGATVLFGSVAGNKYWYADALAEISPGIPIAGPIQIYGFAGGLYYGVKQKPGNGGNIAVINSQTGLAYLPDANAGLGVRAAIMMALVNKSVLNGNIGFEIAFNKNGGLSRAMLMGNLNMLQQVSIDVLSSLKNGSLELSKSENISDAEKVAKNSSTFDSMNTRGQLSASVFIDWDVDNRSLYASYKTYVNLIAGVVKGVSAGGMAGGGELFFSPSKWYVHAGTPDQPLGLEWLWLYKSKSYFMVGNDLPGSPPPPQNVSEILGGKNLDYMRDLNALKSGMGVAFGASFGYNTGDISFLIFYARFAAGAGFDVMLKNYGTSVHCEGGDGPIGINGWYANGQVYAYIQGKIGIQVKLFGKKRKFEIIDLGVAAVLQAKLPNPTWIHGIVGGRYRILGGLIKGSCSFEFTLGKECKLVGGNAFADAGIQVIADVNPHMNDKDVDVFAIPQAVFNIPVGENFNVDNDGRNSLFRAKLDFFKVTADGVEIPGTIAWNADKTTIAFTSTDILPSKKEVSIATKISFEENNGGNWTPYIVEGKNYTEERMNTFVTGDAPDHIPQNNVAYSYPLINQLNYYKDEAKEGYIKLKRGQPELFNSTGDYSQIGRVMPEGGATKEFPVSYADMQVNYVIPEIENNKGYEFAIVSVPKNSDTSVDRNVKTTEQKSLSDGDNDLTVTTKSIEGTIKKSDEKSIYGMNFRSSAYSTFAEKLNKAGSAYSYTWALRNGVHELGYVFNSSKLFDDQEMNDELDIHLIHLEADLSENTWYNTYIYPYVYCTDPLLIGQIC</sequence>
<organism evidence="2 3">
    <name type="scientific">Pedobacter fastidiosus</name>
    <dbReference type="NCBI Taxonomy" id="2765361"/>
    <lineage>
        <taxon>Bacteria</taxon>
        <taxon>Pseudomonadati</taxon>
        <taxon>Bacteroidota</taxon>
        <taxon>Sphingobacteriia</taxon>
        <taxon>Sphingobacteriales</taxon>
        <taxon>Sphingobacteriaceae</taxon>
        <taxon>Pedobacter</taxon>
    </lineage>
</organism>
<dbReference type="EMBL" id="JACRYL010000014">
    <property type="protein sequence ID" value="MBC6111949.1"/>
    <property type="molecule type" value="Genomic_DNA"/>
</dbReference>
<proteinExistence type="predicted"/>
<comment type="caution">
    <text evidence="2">The sequence shown here is derived from an EMBL/GenBank/DDBJ whole genome shotgun (WGS) entry which is preliminary data.</text>
</comment>
<evidence type="ECO:0000256" key="1">
    <source>
        <dbReference type="SAM" id="SignalP"/>
    </source>
</evidence>
<keyword evidence="1" id="KW-0732">Signal</keyword>
<name>A0ABR7KV13_9SPHI</name>
<dbReference type="RefSeq" id="WP_187072380.1">
    <property type="nucleotide sequence ID" value="NZ_JACRYL010000014.1"/>
</dbReference>
<feature type="chain" id="PRO_5047445227" evidence="1">
    <location>
        <begin position="22"/>
        <end position="1359"/>
    </location>
</feature>